<keyword evidence="3" id="KW-1185">Reference proteome</keyword>
<evidence type="ECO:0000313" key="3">
    <source>
        <dbReference type="Proteomes" id="UP000032545"/>
    </source>
</evidence>
<reference evidence="2 3" key="2">
    <citation type="journal article" date="2016" name="Genome Announc.">
        <title>Permanent Draft Genome Sequences for Two Variants of Frankia sp. Strain CpI1, the First Frankia Strain Isolated from Root Nodules of Comptonia peregrina.</title>
        <authorList>
            <person name="Oshone R."/>
            <person name="Hurst S.G.IV."/>
            <person name="Abebe-Akele F."/>
            <person name="Simpson S."/>
            <person name="Morris K."/>
            <person name="Thomas W.K."/>
            <person name="Tisa L.S."/>
        </authorList>
    </citation>
    <scope>NUCLEOTIDE SEQUENCE [LARGE SCALE GENOMIC DNA]</scope>
    <source>
        <strain evidence="3">CpI1-S</strain>
    </source>
</reference>
<dbReference type="EMBL" id="JYFN01000020">
    <property type="protein sequence ID" value="KJE22772.1"/>
    <property type="molecule type" value="Genomic_DNA"/>
</dbReference>
<dbReference type="AlphaFoldDB" id="A0A0D8BH83"/>
<reference evidence="3" key="1">
    <citation type="submission" date="2015-02" db="EMBL/GenBank/DDBJ databases">
        <title>Draft Genome of Frankia sp. CpI1-S.</title>
        <authorList>
            <person name="Oshone R.T."/>
            <person name="Ngom M."/>
            <person name="Ghodhbane-Gtari F."/>
            <person name="Gtari M."/>
            <person name="Morris K."/>
            <person name="Thomas K."/>
            <person name="Sen A."/>
            <person name="Tisa L.S."/>
        </authorList>
    </citation>
    <scope>NUCLEOTIDE SEQUENCE [LARGE SCALE GENOMIC DNA]</scope>
    <source>
        <strain evidence="3">CpI1-S</strain>
    </source>
</reference>
<organism evidence="2 3">
    <name type="scientific">Frankia torreyi</name>
    <dbReference type="NCBI Taxonomy" id="1856"/>
    <lineage>
        <taxon>Bacteria</taxon>
        <taxon>Bacillati</taxon>
        <taxon>Actinomycetota</taxon>
        <taxon>Actinomycetes</taxon>
        <taxon>Frankiales</taxon>
        <taxon>Frankiaceae</taxon>
        <taxon>Frankia</taxon>
    </lineage>
</organism>
<dbReference type="OrthoDB" id="4741951at2"/>
<feature type="compositionally biased region" description="Basic residues" evidence="1">
    <location>
        <begin position="1"/>
        <end position="10"/>
    </location>
</feature>
<evidence type="ECO:0000313" key="2">
    <source>
        <dbReference type="EMBL" id="KJE22772.1"/>
    </source>
</evidence>
<dbReference type="RefSeq" id="WP_052681119.1">
    <property type="nucleotide sequence ID" value="NZ_JYFN01000020.1"/>
</dbReference>
<dbReference type="SUPFAM" id="SSF54862">
    <property type="entry name" value="4Fe-4S ferredoxins"/>
    <property type="match status" value="1"/>
</dbReference>
<proteinExistence type="predicted"/>
<name>A0A0D8BH83_9ACTN</name>
<dbReference type="Pfam" id="PF13459">
    <property type="entry name" value="Fer4_15"/>
    <property type="match status" value="1"/>
</dbReference>
<comment type="caution">
    <text evidence="2">The sequence shown here is derived from an EMBL/GenBank/DDBJ whole genome shotgun (WGS) entry which is preliminary data.</text>
</comment>
<sequence>MPGIPQRRRTAPAGAPNGDPTGDPDSTAGGGGPAVGPARLWIDWTACDARGWCAELLPELLTRDPDGYPLARAPGVRTTRHVTIPLRLAGHARRAVDACPRLALRLLPDG</sequence>
<dbReference type="PATRIC" id="fig|1502723.3.peg.2093"/>
<dbReference type="Proteomes" id="UP000032545">
    <property type="component" value="Unassembled WGS sequence"/>
</dbReference>
<dbReference type="Gene3D" id="3.30.70.20">
    <property type="match status" value="1"/>
</dbReference>
<gene>
    <name evidence="2" type="ORF">FF36_02951</name>
</gene>
<accession>A0A0D8BH83</accession>
<feature type="region of interest" description="Disordered" evidence="1">
    <location>
        <begin position="1"/>
        <end position="35"/>
    </location>
</feature>
<evidence type="ECO:0000256" key="1">
    <source>
        <dbReference type="SAM" id="MobiDB-lite"/>
    </source>
</evidence>
<protein>
    <submittedName>
        <fullName evidence="2">Ferredoxin</fullName>
    </submittedName>
</protein>